<evidence type="ECO:0000256" key="2">
    <source>
        <dbReference type="SAM" id="Phobius"/>
    </source>
</evidence>
<protein>
    <submittedName>
        <fullName evidence="3">Uncharacterized protein</fullName>
    </submittedName>
</protein>
<feature type="compositionally biased region" description="Basic and acidic residues" evidence="1">
    <location>
        <begin position="613"/>
        <end position="623"/>
    </location>
</feature>
<sequence length="716" mass="78988">MAESTEGIPFPSMDDMPEISVQEGTLTPSPEPSMMNSASTANSPVESHNTTSSSKLTSSDKLTALPPTGPNPMANFSRPTRSSAFAMSNIKRGWRHSFDASTPLPSTFASDHDLSMLSHGAWAQQNFGVGHHRQGTPESGSAGKETPKQRISLDSDRNSLPTMRSVGQAFSRLGHGSDPPIPSPPLRASPFRGHRDESTSRNEQHLSSRSPSQSRSRATSPLRILQQWSSGFHRGHRAASDDPFVPVDPFKLKTRFPFCPPPTRNQDIEEGGSAASGAYDCDDLLPINSVRSFFRDSRIFMADVLPRELYLNLLLRLPAMYFSRVARIFEDADVSRPDIQRMISASGRGPRGGLEIPMLSGSPDPNVPVHSSPPVNRPTFPPVDISGIGTSAQVGAVPGATIIHTPLPFPDEWTPPLVSPALIRFKHSWETFTDSLLREWKTLNVVSALLASAILTIFQIPDAADDPVTRTFALLSLICALMSLSYGCMYIVRFGTMRSMFHASRWAEEAQKTKTLIWWNVWVFLATPAVWMAWAMLLFISSILSFVWRTGSVLDPESRPPLGARAVLGPRIVITSVLALGLIYLFLIIRTFKKYGSQQNSAREILRAGSKKANGDVDDNSHRRETKVKKSRLGNDEVEMERRGRERERSTSAHIRRKEETERKHKGESSERGSKRGGVLGLGSGSKVYSRDEGREVGMDMDLKFPGDNSVEETTK</sequence>
<keyword evidence="2" id="KW-0812">Transmembrane</keyword>
<reference evidence="4" key="1">
    <citation type="journal article" date="2014" name="Proc. Natl. Acad. Sci. U.S.A.">
        <title>Extensive sampling of basidiomycete genomes demonstrates inadequacy of the white-rot/brown-rot paradigm for wood decay fungi.</title>
        <authorList>
            <person name="Riley R."/>
            <person name="Salamov A.A."/>
            <person name="Brown D.W."/>
            <person name="Nagy L.G."/>
            <person name="Floudas D."/>
            <person name="Held B.W."/>
            <person name="Levasseur A."/>
            <person name="Lombard V."/>
            <person name="Morin E."/>
            <person name="Otillar R."/>
            <person name="Lindquist E.A."/>
            <person name="Sun H."/>
            <person name="LaButti K.M."/>
            <person name="Schmutz J."/>
            <person name="Jabbour D."/>
            <person name="Luo H."/>
            <person name="Baker S.E."/>
            <person name="Pisabarro A.G."/>
            <person name="Walton J.D."/>
            <person name="Blanchette R.A."/>
            <person name="Henrissat B."/>
            <person name="Martin F."/>
            <person name="Cullen D."/>
            <person name="Hibbett D.S."/>
            <person name="Grigoriev I.V."/>
        </authorList>
    </citation>
    <scope>NUCLEOTIDE SEQUENCE [LARGE SCALE GENOMIC DNA]</scope>
    <source>
        <strain evidence="4">CBS 339.88</strain>
    </source>
</reference>
<evidence type="ECO:0000313" key="4">
    <source>
        <dbReference type="Proteomes" id="UP000027222"/>
    </source>
</evidence>
<dbReference type="AlphaFoldDB" id="A0A067SWA1"/>
<keyword evidence="2" id="KW-0472">Membrane</keyword>
<proteinExistence type="predicted"/>
<feature type="compositionally biased region" description="Basic and acidic residues" evidence="1">
    <location>
        <begin position="193"/>
        <end position="206"/>
    </location>
</feature>
<feature type="region of interest" description="Disordered" evidence="1">
    <location>
        <begin position="129"/>
        <end position="220"/>
    </location>
</feature>
<dbReference type="EMBL" id="KL142394">
    <property type="protein sequence ID" value="KDR71033.1"/>
    <property type="molecule type" value="Genomic_DNA"/>
</dbReference>
<dbReference type="Proteomes" id="UP000027222">
    <property type="component" value="Unassembled WGS sequence"/>
</dbReference>
<organism evidence="3 4">
    <name type="scientific">Galerina marginata (strain CBS 339.88)</name>
    <dbReference type="NCBI Taxonomy" id="685588"/>
    <lineage>
        <taxon>Eukaryota</taxon>
        <taxon>Fungi</taxon>
        <taxon>Dikarya</taxon>
        <taxon>Basidiomycota</taxon>
        <taxon>Agaricomycotina</taxon>
        <taxon>Agaricomycetes</taxon>
        <taxon>Agaricomycetidae</taxon>
        <taxon>Agaricales</taxon>
        <taxon>Agaricineae</taxon>
        <taxon>Strophariaceae</taxon>
        <taxon>Galerina</taxon>
    </lineage>
</organism>
<feature type="transmembrane region" description="Helical" evidence="2">
    <location>
        <begin position="516"/>
        <end position="548"/>
    </location>
</feature>
<feature type="compositionally biased region" description="Basic and acidic residues" evidence="1">
    <location>
        <begin position="145"/>
        <end position="157"/>
    </location>
</feature>
<gene>
    <name evidence="3" type="ORF">GALMADRAFT_801755</name>
</gene>
<keyword evidence="2" id="KW-1133">Transmembrane helix</keyword>
<feature type="transmembrane region" description="Helical" evidence="2">
    <location>
        <begin position="568"/>
        <end position="589"/>
    </location>
</feature>
<feature type="transmembrane region" description="Helical" evidence="2">
    <location>
        <begin position="472"/>
        <end position="495"/>
    </location>
</feature>
<evidence type="ECO:0000313" key="3">
    <source>
        <dbReference type="EMBL" id="KDR71033.1"/>
    </source>
</evidence>
<feature type="compositionally biased region" description="Basic and acidic residues" evidence="1">
    <location>
        <begin position="689"/>
        <end position="705"/>
    </location>
</feature>
<evidence type="ECO:0000256" key="1">
    <source>
        <dbReference type="SAM" id="MobiDB-lite"/>
    </source>
</evidence>
<feature type="compositionally biased region" description="Basic and acidic residues" evidence="1">
    <location>
        <begin position="640"/>
        <end position="674"/>
    </location>
</feature>
<feature type="region of interest" description="Disordered" evidence="1">
    <location>
        <begin position="1"/>
        <end position="79"/>
    </location>
</feature>
<feature type="compositionally biased region" description="Polar residues" evidence="1">
    <location>
        <begin position="22"/>
        <end position="49"/>
    </location>
</feature>
<dbReference type="OrthoDB" id="3062801at2759"/>
<name>A0A067SWA1_GALM3</name>
<dbReference type="HOGENOM" id="CLU_020877_1_0_1"/>
<feature type="compositionally biased region" description="Low complexity" evidence="1">
    <location>
        <begin position="207"/>
        <end position="220"/>
    </location>
</feature>
<accession>A0A067SWA1</accession>
<feature type="compositionally biased region" description="Low complexity" evidence="1">
    <location>
        <begin position="50"/>
        <end position="63"/>
    </location>
</feature>
<feature type="region of interest" description="Disordered" evidence="1">
    <location>
        <begin position="608"/>
        <end position="716"/>
    </location>
</feature>
<keyword evidence="4" id="KW-1185">Reference proteome</keyword>